<proteinExistence type="predicted"/>
<reference evidence="1 2" key="1">
    <citation type="submission" date="2015-07" db="EMBL/GenBank/DDBJ databases">
        <authorList>
            <consortium name="Pathogen Informatics"/>
        </authorList>
    </citation>
    <scope>NUCLEOTIDE SEQUENCE [LARGE SCALE GENOMIC DNA]</scope>
    <source>
        <strain evidence="1 2">A325</strain>
    </source>
</reference>
<evidence type="ECO:0000313" key="2">
    <source>
        <dbReference type="Proteomes" id="UP000046067"/>
    </source>
</evidence>
<gene>
    <name evidence="1" type="ORF">ERS013201_00870</name>
</gene>
<sequence>MNTRVIIHLQRMVINKLGVACNLVLFRNGIHPFQHKTDKAISFAFDAIHHFTSINHNFTLRVNPKAGRFFNLVYTFCRGDQQFGRHTTHTRTGGAVRATFNHHHIRSVSFRCTISAKASSTTANYGDINVNLFHYGSSIGMFSV</sequence>
<organism evidence="1 2">
    <name type="scientific">Vibrio cholerae</name>
    <dbReference type="NCBI Taxonomy" id="666"/>
    <lineage>
        <taxon>Bacteria</taxon>
        <taxon>Pseudomonadati</taxon>
        <taxon>Pseudomonadota</taxon>
        <taxon>Gammaproteobacteria</taxon>
        <taxon>Vibrionales</taxon>
        <taxon>Vibrionaceae</taxon>
        <taxon>Vibrio</taxon>
    </lineage>
</organism>
<evidence type="ECO:0000313" key="1">
    <source>
        <dbReference type="EMBL" id="CSB76056.1"/>
    </source>
</evidence>
<name>A0A655VUW1_VIBCL</name>
<accession>A0A655VUW1</accession>
<dbReference type="EMBL" id="CWQJ01000004">
    <property type="protein sequence ID" value="CSB76056.1"/>
    <property type="molecule type" value="Genomic_DNA"/>
</dbReference>
<dbReference type="AlphaFoldDB" id="A0A655VUW1"/>
<dbReference type="Proteomes" id="UP000046067">
    <property type="component" value="Unassembled WGS sequence"/>
</dbReference>
<protein>
    <submittedName>
        <fullName evidence="1">Uncharacterized protein</fullName>
    </submittedName>
</protein>